<evidence type="ECO:0000256" key="2">
    <source>
        <dbReference type="ARBA" id="ARBA00011738"/>
    </source>
</evidence>
<dbReference type="InterPro" id="IPR011009">
    <property type="entry name" value="Kinase-like_dom_sf"/>
</dbReference>
<evidence type="ECO:0000256" key="6">
    <source>
        <dbReference type="ARBA" id="ARBA00022777"/>
    </source>
</evidence>
<dbReference type="Pfam" id="PF01636">
    <property type="entry name" value="APH"/>
    <property type="match status" value="1"/>
</dbReference>
<evidence type="ECO:0000259" key="8">
    <source>
        <dbReference type="Pfam" id="PF01636"/>
    </source>
</evidence>
<dbReference type="InterPro" id="IPR009212">
    <property type="entry name" value="Methylthioribose_kinase"/>
</dbReference>
<dbReference type="PANTHER" id="PTHR34273">
    <property type="entry name" value="METHYLTHIORIBOSE KINASE"/>
    <property type="match status" value="1"/>
</dbReference>
<evidence type="ECO:0000256" key="1">
    <source>
        <dbReference type="ARBA" id="ARBA00010165"/>
    </source>
</evidence>
<evidence type="ECO:0000256" key="3">
    <source>
        <dbReference type="ARBA" id="ARBA00012128"/>
    </source>
</evidence>
<feature type="domain" description="Aminoglycoside phosphotransferase" evidence="8">
    <location>
        <begin position="41"/>
        <end position="283"/>
    </location>
</feature>
<dbReference type="SUPFAM" id="SSF56112">
    <property type="entry name" value="Protein kinase-like (PK-like)"/>
    <property type="match status" value="1"/>
</dbReference>
<dbReference type="GO" id="GO:0009086">
    <property type="term" value="P:methionine biosynthetic process"/>
    <property type="evidence" value="ECO:0007669"/>
    <property type="project" value="InterPro"/>
</dbReference>
<keyword evidence="4" id="KW-0808">Transferase</keyword>
<keyword evidence="5" id="KW-0547">Nucleotide-binding</keyword>
<comment type="subunit">
    <text evidence="2">Homodimer.</text>
</comment>
<accession>A0A8J3TKJ8</accession>
<evidence type="ECO:0000256" key="7">
    <source>
        <dbReference type="ARBA" id="ARBA00022840"/>
    </source>
</evidence>
<protein>
    <recommendedName>
        <fullName evidence="3">S-methyl-5-thioribose kinase</fullName>
        <ecNumber evidence="3">2.7.1.100</ecNumber>
    </recommendedName>
</protein>
<proteinExistence type="inferred from homology"/>
<dbReference type="InterPro" id="IPR002575">
    <property type="entry name" value="Aminoglycoside_PTrfase"/>
</dbReference>
<name>A0A8J3TKJ8_9ACTN</name>
<reference evidence="9 10" key="1">
    <citation type="submission" date="2021-01" db="EMBL/GenBank/DDBJ databases">
        <title>Whole genome shotgun sequence of Planotetraspora mira NBRC 15435.</title>
        <authorList>
            <person name="Komaki H."/>
            <person name="Tamura T."/>
        </authorList>
    </citation>
    <scope>NUCLEOTIDE SEQUENCE [LARGE SCALE GENOMIC DNA]</scope>
    <source>
        <strain evidence="9 10">NBRC 15435</strain>
    </source>
</reference>
<dbReference type="EMBL" id="BOOO01000001">
    <property type="protein sequence ID" value="GII26862.1"/>
    <property type="molecule type" value="Genomic_DNA"/>
</dbReference>
<organism evidence="9 10">
    <name type="scientific">Planotetraspora mira</name>
    <dbReference type="NCBI Taxonomy" id="58121"/>
    <lineage>
        <taxon>Bacteria</taxon>
        <taxon>Bacillati</taxon>
        <taxon>Actinomycetota</taxon>
        <taxon>Actinomycetes</taxon>
        <taxon>Streptosporangiales</taxon>
        <taxon>Streptosporangiaceae</taxon>
        <taxon>Planotetraspora</taxon>
    </lineage>
</organism>
<dbReference type="Gene3D" id="3.30.200.20">
    <property type="entry name" value="Phosphorylase Kinase, domain 1"/>
    <property type="match status" value="1"/>
</dbReference>
<evidence type="ECO:0000256" key="5">
    <source>
        <dbReference type="ARBA" id="ARBA00022741"/>
    </source>
</evidence>
<dbReference type="GO" id="GO:0046522">
    <property type="term" value="F:S-methyl-5-thioribose kinase activity"/>
    <property type="evidence" value="ECO:0007669"/>
    <property type="project" value="UniProtKB-EC"/>
</dbReference>
<dbReference type="GO" id="GO:0005524">
    <property type="term" value="F:ATP binding"/>
    <property type="evidence" value="ECO:0007669"/>
    <property type="project" value="UniProtKB-KW"/>
</dbReference>
<dbReference type="EC" id="2.7.1.100" evidence="3"/>
<dbReference type="PANTHER" id="PTHR34273:SF2">
    <property type="entry name" value="METHYLTHIORIBOSE KINASE"/>
    <property type="match status" value="1"/>
</dbReference>
<evidence type="ECO:0000313" key="9">
    <source>
        <dbReference type="EMBL" id="GII26862.1"/>
    </source>
</evidence>
<comment type="caution">
    <text evidence="9">The sequence shown here is derived from an EMBL/GenBank/DDBJ whole genome shotgun (WGS) entry which is preliminary data.</text>
</comment>
<dbReference type="Gene3D" id="3.90.1200.10">
    <property type="match status" value="1"/>
</dbReference>
<dbReference type="PIRSF" id="PIRSF031134">
    <property type="entry name" value="MTRK"/>
    <property type="match status" value="1"/>
</dbReference>
<gene>
    <name evidence="9" type="primary">mtnK</name>
    <name evidence="9" type="ORF">Pmi06nite_03040</name>
</gene>
<sequence length="410" mass="43876">MTAAVEAEQAYEILTVETVPRYIAERPALRGLIDPAQITRVRDVGDGNMNLVFVVESSGGNLVLKQALPWVRIDPTWPITPERNRFEAQALRAHGSAAPGLVPAIYDADDARHVVAIEDLSDHRVWRGALNEGLRHEGAATDLGHYVARVAFGTSVFGLGAEAHKAAVAASVNPELCEITEDLVFTEPYIRHEHNKILPANAQDVADYAGDPRVRTAIGMAKLAFMTHAEALIHGDLHTGSVLVRAEEPGRARSTRAFDVEFAFYGPVGFDIGALWGNFVLAAARARALGDDEHATWVLGLAEEAWAAFRAEFAALWPGRADPRVYGDGVLEGFLSGVYGDAVAAGAAKAARRVIGFSRVADIETLPEDLRVTAIRGVLRAARLLLVEGAATEGPGALFDRVGDALAGES</sequence>
<keyword evidence="10" id="KW-1185">Reference proteome</keyword>
<dbReference type="Proteomes" id="UP000650628">
    <property type="component" value="Unassembled WGS sequence"/>
</dbReference>
<evidence type="ECO:0000313" key="10">
    <source>
        <dbReference type="Proteomes" id="UP000650628"/>
    </source>
</evidence>
<evidence type="ECO:0000256" key="4">
    <source>
        <dbReference type="ARBA" id="ARBA00022679"/>
    </source>
</evidence>
<comment type="similarity">
    <text evidence="1">Belongs to the methylthioribose kinase family.</text>
</comment>
<keyword evidence="7" id="KW-0067">ATP-binding</keyword>
<dbReference type="NCBIfam" id="TIGR01767">
    <property type="entry name" value="MTRK"/>
    <property type="match status" value="1"/>
</dbReference>
<dbReference type="RefSeq" id="WP_203950933.1">
    <property type="nucleotide sequence ID" value="NZ_BOOO01000001.1"/>
</dbReference>
<dbReference type="AlphaFoldDB" id="A0A8J3TKJ8"/>
<keyword evidence="6 9" id="KW-0418">Kinase</keyword>